<gene>
    <name evidence="2" type="ORF">CC78DRAFT_581866</name>
</gene>
<comment type="caution">
    <text evidence="2">The sequence shown here is derived from an EMBL/GenBank/DDBJ whole genome shotgun (WGS) entry which is preliminary data.</text>
</comment>
<evidence type="ECO:0000313" key="3">
    <source>
        <dbReference type="Proteomes" id="UP000800093"/>
    </source>
</evidence>
<dbReference type="Proteomes" id="UP000800093">
    <property type="component" value="Unassembled WGS sequence"/>
</dbReference>
<dbReference type="OrthoDB" id="3787314at2759"/>
<organism evidence="2 3">
    <name type="scientific">Lojkania enalia</name>
    <dbReference type="NCBI Taxonomy" id="147567"/>
    <lineage>
        <taxon>Eukaryota</taxon>
        <taxon>Fungi</taxon>
        <taxon>Dikarya</taxon>
        <taxon>Ascomycota</taxon>
        <taxon>Pezizomycotina</taxon>
        <taxon>Dothideomycetes</taxon>
        <taxon>Pleosporomycetidae</taxon>
        <taxon>Pleosporales</taxon>
        <taxon>Pleosporales incertae sedis</taxon>
        <taxon>Lojkania</taxon>
    </lineage>
</organism>
<keyword evidence="3" id="KW-1185">Reference proteome</keyword>
<evidence type="ECO:0000313" key="2">
    <source>
        <dbReference type="EMBL" id="KAF2263112.1"/>
    </source>
</evidence>
<accession>A0A9P4N263</accession>
<evidence type="ECO:0000256" key="1">
    <source>
        <dbReference type="SAM" id="MobiDB-lite"/>
    </source>
</evidence>
<name>A0A9P4N263_9PLEO</name>
<protein>
    <submittedName>
        <fullName evidence="2">Uncharacterized protein</fullName>
    </submittedName>
</protein>
<proteinExistence type="predicted"/>
<dbReference type="EMBL" id="ML986631">
    <property type="protein sequence ID" value="KAF2263112.1"/>
    <property type="molecule type" value="Genomic_DNA"/>
</dbReference>
<reference evidence="3" key="1">
    <citation type="journal article" date="2020" name="Stud. Mycol.">
        <title>101 Dothideomycetes genomes: A test case for predicting lifestyles and emergence of pathogens.</title>
        <authorList>
            <person name="Haridas S."/>
            <person name="Albert R."/>
            <person name="Binder M."/>
            <person name="Bloem J."/>
            <person name="LaButti K."/>
            <person name="Salamov A."/>
            <person name="Andreopoulos B."/>
            <person name="Baker S."/>
            <person name="Barry K."/>
            <person name="Bills G."/>
            <person name="Bluhm B."/>
            <person name="Cannon C."/>
            <person name="Castanera R."/>
            <person name="Culley D."/>
            <person name="Daum C."/>
            <person name="Ezra D."/>
            <person name="Gonzalez J."/>
            <person name="Henrissat B."/>
            <person name="Kuo A."/>
            <person name="Liang C."/>
            <person name="Lipzen A."/>
            <person name="Lutzoni F."/>
            <person name="Magnuson J."/>
            <person name="Mondo S."/>
            <person name="Nolan M."/>
            <person name="Ohm R."/>
            <person name="Pangilinan J."/>
            <person name="Park H.-J."/>
            <person name="Ramirez L."/>
            <person name="Alfaro M."/>
            <person name="Sun H."/>
            <person name="Tritt A."/>
            <person name="Yoshinaga Y."/>
            <person name="Zwiers L.-H."/>
            <person name="Turgeon B."/>
            <person name="Goodwin S."/>
            <person name="Spatafora J."/>
            <person name="Crous P."/>
            <person name="Grigoriev I."/>
        </authorList>
    </citation>
    <scope>NUCLEOTIDE SEQUENCE [LARGE SCALE GENOMIC DNA]</scope>
    <source>
        <strain evidence="3">CBS 304.66</strain>
    </source>
</reference>
<sequence>MAGVARWTTELASDGPGPPPDCPRGDSRAAFHDPTAARRATRCELLRSRCGGVERAGGPLRGPEISLTAIDCGQGAGNLCTMPTDARHTRQFTPKGWAGCWRLRLVKSLSAPARAVVSPPKRPHHSITLTAVTHYPYISPAQAVPCASRSLHASSIHSLAGPPTLLLIQTQSHPVNRCHCARKDKPTPRRPRHTSQTCRSHRQAFQSSFRIVPSLVSVGASPSCTLCKQSRSQQQPAFQGLLPPNSFNSTTYGVGAMRSLQQIVVFFFALFVCALAQETISYDATVYITSTVYRVNTITMSGTPTASLANSTTTISATAGTIKPSYYPSVNATTVYPTGSMAPSGPASSSPLPSDFPGAASSLRVNVILAAVAAGAAYLAL</sequence>
<feature type="region of interest" description="Disordered" evidence="1">
    <location>
        <begin position="1"/>
        <end position="30"/>
    </location>
</feature>
<dbReference type="AlphaFoldDB" id="A0A9P4N263"/>